<gene>
    <name evidence="2" type="ORF">DPMN_094337</name>
</gene>
<reference evidence="2" key="1">
    <citation type="journal article" date="2019" name="bioRxiv">
        <title>The Genome of the Zebra Mussel, Dreissena polymorpha: A Resource for Invasive Species Research.</title>
        <authorList>
            <person name="McCartney M.A."/>
            <person name="Auch B."/>
            <person name="Kono T."/>
            <person name="Mallez S."/>
            <person name="Zhang Y."/>
            <person name="Obille A."/>
            <person name="Becker A."/>
            <person name="Abrahante J.E."/>
            <person name="Garbe J."/>
            <person name="Badalamenti J.P."/>
            <person name="Herman A."/>
            <person name="Mangelson H."/>
            <person name="Liachko I."/>
            <person name="Sullivan S."/>
            <person name="Sone E.D."/>
            <person name="Koren S."/>
            <person name="Silverstein K.A.T."/>
            <person name="Beckman K.B."/>
            <person name="Gohl D.M."/>
        </authorList>
    </citation>
    <scope>NUCLEOTIDE SEQUENCE</scope>
    <source>
        <strain evidence="2">Duluth1</strain>
        <tissue evidence="2">Whole animal</tissue>
    </source>
</reference>
<feature type="compositionally biased region" description="Polar residues" evidence="1">
    <location>
        <begin position="43"/>
        <end position="57"/>
    </location>
</feature>
<sequence>MVLVNQGFEQRNTSTYDYEAIKTTRTNSVSATSVTSSNDREPGTTTSDRTYSATSGE</sequence>
<feature type="region of interest" description="Disordered" evidence="1">
    <location>
        <begin position="26"/>
        <end position="57"/>
    </location>
</feature>
<reference evidence="2" key="2">
    <citation type="submission" date="2020-11" db="EMBL/GenBank/DDBJ databases">
        <authorList>
            <person name="McCartney M.A."/>
            <person name="Auch B."/>
            <person name="Kono T."/>
            <person name="Mallez S."/>
            <person name="Becker A."/>
            <person name="Gohl D.M."/>
            <person name="Silverstein K.A.T."/>
            <person name="Koren S."/>
            <person name="Bechman K.B."/>
            <person name="Herman A."/>
            <person name="Abrahante J.E."/>
            <person name="Garbe J."/>
        </authorList>
    </citation>
    <scope>NUCLEOTIDE SEQUENCE</scope>
    <source>
        <strain evidence="2">Duluth1</strain>
        <tissue evidence="2">Whole animal</tissue>
    </source>
</reference>
<accession>A0A9D4R3G0</accession>
<dbReference type="AlphaFoldDB" id="A0A9D4R3G0"/>
<protein>
    <submittedName>
        <fullName evidence="2">Uncharacterized protein</fullName>
    </submittedName>
</protein>
<name>A0A9D4R3G0_DREPO</name>
<evidence type="ECO:0000313" key="2">
    <source>
        <dbReference type="EMBL" id="KAH3851850.1"/>
    </source>
</evidence>
<dbReference type="EMBL" id="JAIWYP010000003">
    <property type="protein sequence ID" value="KAH3851850.1"/>
    <property type="molecule type" value="Genomic_DNA"/>
</dbReference>
<keyword evidence="3" id="KW-1185">Reference proteome</keyword>
<evidence type="ECO:0000313" key="3">
    <source>
        <dbReference type="Proteomes" id="UP000828390"/>
    </source>
</evidence>
<dbReference type="Proteomes" id="UP000828390">
    <property type="component" value="Unassembled WGS sequence"/>
</dbReference>
<feature type="compositionally biased region" description="Low complexity" evidence="1">
    <location>
        <begin position="26"/>
        <end position="37"/>
    </location>
</feature>
<organism evidence="2 3">
    <name type="scientific">Dreissena polymorpha</name>
    <name type="common">Zebra mussel</name>
    <name type="synonym">Mytilus polymorpha</name>
    <dbReference type="NCBI Taxonomy" id="45954"/>
    <lineage>
        <taxon>Eukaryota</taxon>
        <taxon>Metazoa</taxon>
        <taxon>Spiralia</taxon>
        <taxon>Lophotrochozoa</taxon>
        <taxon>Mollusca</taxon>
        <taxon>Bivalvia</taxon>
        <taxon>Autobranchia</taxon>
        <taxon>Heteroconchia</taxon>
        <taxon>Euheterodonta</taxon>
        <taxon>Imparidentia</taxon>
        <taxon>Neoheterodontei</taxon>
        <taxon>Myida</taxon>
        <taxon>Dreissenoidea</taxon>
        <taxon>Dreissenidae</taxon>
        <taxon>Dreissena</taxon>
    </lineage>
</organism>
<proteinExistence type="predicted"/>
<evidence type="ECO:0000256" key="1">
    <source>
        <dbReference type="SAM" id="MobiDB-lite"/>
    </source>
</evidence>
<comment type="caution">
    <text evidence="2">The sequence shown here is derived from an EMBL/GenBank/DDBJ whole genome shotgun (WGS) entry which is preliminary data.</text>
</comment>